<dbReference type="EMBL" id="JARAWC010000046">
    <property type="protein sequence ID" value="MDX2965786.1"/>
    <property type="molecule type" value="Genomic_DNA"/>
</dbReference>
<dbReference type="EMBL" id="JARAWP010000044">
    <property type="protein sequence ID" value="MDX3025252.1"/>
    <property type="molecule type" value="Genomic_DNA"/>
</dbReference>
<name>A0AAP6BJ95_9ACTN</name>
<sequence>MRSTTSYPAARLSSALAGGDGEVRGEVGEVGREVVGLTAVDADAVPPTAVIRTQPRTTRPPRLATEALIEPPPERP</sequence>
<proteinExistence type="predicted"/>
<reference evidence="2 4" key="1">
    <citation type="journal article" date="2023" name="Microb. Genom.">
        <title>Mesoterricola silvestris gen. nov., sp. nov., Mesoterricola sediminis sp. nov., Geothrix oryzae sp. nov., Geothrix edaphica sp. nov., Geothrix rubra sp. nov., and Geothrix limicola sp. nov., six novel members of Acidobacteriota isolated from soils.</title>
        <authorList>
            <person name="Weisberg A.J."/>
            <person name="Pearce E."/>
            <person name="Kramer C.G."/>
            <person name="Chang J.H."/>
            <person name="Clarke C.R."/>
        </authorList>
    </citation>
    <scope>NUCLEOTIDE SEQUENCE</scope>
    <source>
        <strain evidence="3 4">NB05-1H</strain>
        <strain evidence="2">NRRL_B-16521</strain>
    </source>
</reference>
<evidence type="ECO:0000313" key="3">
    <source>
        <dbReference type="EMBL" id="MDX3025252.1"/>
    </source>
</evidence>
<dbReference type="Proteomes" id="UP001282288">
    <property type="component" value="Unassembled WGS sequence"/>
</dbReference>
<gene>
    <name evidence="2" type="ORF">PV399_39655</name>
    <name evidence="3" type="ORF">PV666_46420</name>
</gene>
<dbReference type="GeneID" id="69805156"/>
<comment type="caution">
    <text evidence="2">The sequence shown here is derived from an EMBL/GenBank/DDBJ whole genome shotgun (WGS) entry which is preliminary data.</text>
</comment>
<evidence type="ECO:0000256" key="1">
    <source>
        <dbReference type="SAM" id="MobiDB-lite"/>
    </source>
</evidence>
<dbReference type="RefSeq" id="WP_141655599.1">
    <property type="nucleotide sequence ID" value="NZ_BCMK01000126.1"/>
</dbReference>
<evidence type="ECO:0000313" key="4">
    <source>
        <dbReference type="Proteomes" id="UP001272987"/>
    </source>
</evidence>
<dbReference type="Proteomes" id="UP001272987">
    <property type="component" value="Unassembled WGS sequence"/>
</dbReference>
<protein>
    <submittedName>
        <fullName evidence="2">Uncharacterized protein</fullName>
    </submittedName>
</protein>
<evidence type="ECO:0000313" key="5">
    <source>
        <dbReference type="Proteomes" id="UP001282288"/>
    </source>
</evidence>
<organism evidence="2 5">
    <name type="scientific">Streptomyces acidiscabies</name>
    <dbReference type="NCBI Taxonomy" id="42234"/>
    <lineage>
        <taxon>Bacteria</taxon>
        <taxon>Bacillati</taxon>
        <taxon>Actinomycetota</taxon>
        <taxon>Actinomycetes</taxon>
        <taxon>Kitasatosporales</taxon>
        <taxon>Streptomycetaceae</taxon>
        <taxon>Streptomyces</taxon>
    </lineage>
</organism>
<feature type="region of interest" description="Disordered" evidence="1">
    <location>
        <begin position="54"/>
        <end position="76"/>
    </location>
</feature>
<keyword evidence="4" id="KW-1185">Reference proteome</keyword>
<accession>A0AAP6BJ95</accession>
<dbReference type="AlphaFoldDB" id="A0AAP6BJ95"/>
<evidence type="ECO:0000313" key="2">
    <source>
        <dbReference type="EMBL" id="MDX2965786.1"/>
    </source>
</evidence>